<evidence type="ECO:0000313" key="4">
    <source>
        <dbReference type="EMBL" id="KIZ04215.1"/>
    </source>
</evidence>
<comment type="caution">
    <text evidence="2">Lacks conserved residue(s) required for the propagation of feature annotation.</text>
</comment>
<sequence>MLLPMLAEWLCANNGKDARATRMVRDMHLFLIPTMNPDGFAKRRRKNRGGKDLNRNFPDRIKHAGTDLRLRQKGTQPETWAVMQFMLGKTWAGAANFHEGAEVAVYPWDGYASGTLSAAGGASDAPDSATFKFLAQTYADAHTTMSTSGGEV</sequence>
<accession>A0A0D2MNE5</accession>
<dbReference type="SUPFAM" id="SSF53187">
    <property type="entry name" value="Zn-dependent exopeptidases"/>
    <property type="match status" value="1"/>
</dbReference>
<protein>
    <recommendedName>
        <fullName evidence="3">Peptidase M14 domain-containing protein</fullName>
    </recommendedName>
</protein>
<evidence type="ECO:0000313" key="5">
    <source>
        <dbReference type="Proteomes" id="UP000054498"/>
    </source>
</evidence>
<dbReference type="OrthoDB" id="10249045at2759"/>
<evidence type="ECO:0000256" key="1">
    <source>
        <dbReference type="ARBA" id="ARBA00005988"/>
    </source>
</evidence>
<dbReference type="KEGG" id="mng:MNEG_3742"/>
<dbReference type="EMBL" id="KK100705">
    <property type="protein sequence ID" value="KIZ04215.1"/>
    <property type="molecule type" value="Genomic_DNA"/>
</dbReference>
<organism evidence="4 5">
    <name type="scientific">Monoraphidium neglectum</name>
    <dbReference type="NCBI Taxonomy" id="145388"/>
    <lineage>
        <taxon>Eukaryota</taxon>
        <taxon>Viridiplantae</taxon>
        <taxon>Chlorophyta</taxon>
        <taxon>core chlorophytes</taxon>
        <taxon>Chlorophyceae</taxon>
        <taxon>CS clade</taxon>
        <taxon>Sphaeropleales</taxon>
        <taxon>Selenastraceae</taxon>
        <taxon>Monoraphidium</taxon>
    </lineage>
</organism>
<dbReference type="PANTHER" id="PTHR11532:SF57">
    <property type="entry name" value="CARBOXYPEPTIDASE D, B"/>
    <property type="match status" value="1"/>
</dbReference>
<dbReference type="GO" id="GO:0004181">
    <property type="term" value="F:metallocarboxypeptidase activity"/>
    <property type="evidence" value="ECO:0007669"/>
    <property type="project" value="InterPro"/>
</dbReference>
<reference evidence="4 5" key="1">
    <citation type="journal article" date="2013" name="BMC Genomics">
        <title>Reconstruction of the lipid metabolism for the microalga Monoraphidium neglectum from its genome sequence reveals characteristics suitable for biofuel production.</title>
        <authorList>
            <person name="Bogen C."/>
            <person name="Al-Dilaimi A."/>
            <person name="Albersmeier A."/>
            <person name="Wichmann J."/>
            <person name="Grundmann M."/>
            <person name="Rupp O."/>
            <person name="Lauersen K.J."/>
            <person name="Blifernez-Klassen O."/>
            <person name="Kalinowski J."/>
            <person name="Goesmann A."/>
            <person name="Mussgnug J.H."/>
            <person name="Kruse O."/>
        </authorList>
    </citation>
    <scope>NUCLEOTIDE SEQUENCE [LARGE SCALE GENOMIC DNA]</scope>
    <source>
        <strain evidence="4 5">SAG 48.87</strain>
    </source>
</reference>
<dbReference type="PANTHER" id="PTHR11532">
    <property type="entry name" value="PROTEASE M14 CARBOXYPEPTIDASE"/>
    <property type="match status" value="1"/>
</dbReference>
<dbReference type="RefSeq" id="XP_013903234.1">
    <property type="nucleotide sequence ID" value="XM_014047780.1"/>
</dbReference>
<dbReference type="GeneID" id="25736620"/>
<dbReference type="GO" id="GO:0006518">
    <property type="term" value="P:peptide metabolic process"/>
    <property type="evidence" value="ECO:0007669"/>
    <property type="project" value="TreeGrafter"/>
</dbReference>
<dbReference type="STRING" id="145388.A0A0D2MNE5"/>
<dbReference type="Gene3D" id="3.40.630.10">
    <property type="entry name" value="Zn peptidases"/>
    <property type="match status" value="1"/>
</dbReference>
<name>A0A0D2MNE5_9CHLO</name>
<gene>
    <name evidence="4" type="ORF">MNEG_3742</name>
</gene>
<comment type="similarity">
    <text evidence="1 2">Belongs to the peptidase M14 family.</text>
</comment>
<feature type="domain" description="Peptidase M14" evidence="3">
    <location>
        <begin position="1"/>
        <end position="152"/>
    </location>
</feature>
<dbReference type="AlphaFoldDB" id="A0A0D2MNE5"/>
<proteinExistence type="inferred from homology"/>
<dbReference type="InterPro" id="IPR050753">
    <property type="entry name" value="Peptidase_M14_domain"/>
</dbReference>
<evidence type="ECO:0000256" key="2">
    <source>
        <dbReference type="PROSITE-ProRule" id="PRU01379"/>
    </source>
</evidence>
<dbReference type="PROSITE" id="PS52035">
    <property type="entry name" value="PEPTIDASE_M14"/>
    <property type="match status" value="1"/>
</dbReference>
<evidence type="ECO:0000259" key="3">
    <source>
        <dbReference type="PROSITE" id="PS52035"/>
    </source>
</evidence>
<dbReference type="GO" id="GO:0016485">
    <property type="term" value="P:protein processing"/>
    <property type="evidence" value="ECO:0007669"/>
    <property type="project" value="TreeGrafter"/>
</dbReference>
<dbReference type="GO" id="GO:0005615">
    <property type="term" value="C:extracellular space"/>
    <property type="evidence" value="ECO:0007669"/>
    <property type="project" value="TreeGrafter"/>
</dbReference>
<dbReference type="GO" id="GO:0008270">
    <property type="term" value="F:zinc ion binding"/>
    <property type="evidence" value="ECO:0007669"/>
    <property type="project" value="InterPro"/>
</dbReference>
<dbReference type="Proteomes" id="UP000054498">
    <property type="component" value="Unassembled WGS sequence"/>
</dbReference>
<keyword evidence="5" id="KW-1185">Reference proteome</keyword>
<dbReference type="Pfam" id="PF00246">
    <property type="entry name" value="Peptidase_M14"/>
    <property type="match status" value="1"/>
</dbReference>
<dbReference type="InterPro" id="IPR000834">
    <property type="entry name" value="Peptidase_M14"/>
</dbReference>